<dbReference type="STRING" id="1344416.A0A139ANY8"/>
<dbReference type="Gene3D" id="3.90.180.10">
    <property type="entry name" value="Medium-chain alcohol dehydrogenases, catalytic domain"/>
    <property type="match status" value="1"/>
</dbReference>
<dbReference type="AlphaFoldDB" id="A0A139ANY8"/>
<dbReference type="SMART" id="SM00829">
    <property type="entry name" value="PKS_ER"/>
    <property type="match status" value="1"/>
</dbReference>
<dbReference type="Proteomes" id="UP000070544">
    <property type="component" value="Unassembled WGS sequence"/>
</dbReference>
<dbReference type="InterPro" id="IPR011032">
    <property type="entry name" value="GroES-like_sf"/>
</dbReference>
<dbReference type="OrthoDB" id="10257049at2759"/>
<accession>A0A139ANY8</accession>
<protein>
    <submittedName>
        <fullName evidence="2">NAD(P)-binding protein</fullName>
    </submittedName>
</protein>
<dbReference type="GO" id="GO:0016491">
    <property type="term" value="F:oxidoreductase activity"/>
    <property type="evidence" value="ECO:0007669"/>
    <property type="project" value="InterPro"/>
</dbReference>
<dbReference type="InterPro" id="IPR020843">
    <property type="entry name" value="ER"/>
</dbReference>
<dbReference type="SUPFAM" id="SSF50129">
    <property type="entry name" value="GroES-like"/>
    <property type="match status" value="1"/>
</dbReference>
<proteinExistence type="predicted"/>
<dbReference type="PANTHER" id="PTHR43677">
    <property type="entry name" value="SHORT-CHAIN DEHYDROGENASE/REDUCTASE"/>
    <property type="match status" value="1"/>
</dbReference>
<evidence type="ECO:0000313" key="3">
    <source>
        <dbReference type="Proteomes" id="UP000070544"/>
    </source>
</evidence>
<name>A0A139ANY8_GONPJ</name>
<organism evidence="2 3">
    <name type="scientific">Gonapodya prolifera (strain JEL478)</name>
    <name type="common">Monoblepharis prolifera</name>
    <dbReference type="NCBI Taxonomy" id="1344416"/>
    <lineage>
        <taxon>Eukaryota</taxon>
        <taxon>Fungi</taxon>
        <taxon>Fungi incertae sedis</taxon>
        <taxon>Chytridiomycota</taxon>
        <taxon>Chytridiomycota incertae sedis</taxon>
        <taxon>Monoblepharidomycetes</taxon>
        <taxon>Monoblepharidales</taxon>
        <taxon>Gonapodyaceae</taxon>
        <taxon>Gonapodya</taxon>
    </lineage>
</organism>
<dbReference type="Pfam" id="PF00107">
    <property type="entry name" value="ADH_zinc_N"/>
    <property type="match status" value="1"/>
</dbReference>
<dbReference type="OMA" id="EPTRYPF"/>
<dbReference type="InterPro" id="IPR013154">
    <property type="entry name" value="ADH-like_N"/>
</dbReference>
<dbReference type="CDD" id="cd08241">
    <property type="entry name" value="QOR1"/>
    <property type="match status" value="1"/>
</dbReference>
<dbReference type="InterPro" id="IPR013149">
    <property type="entry name" value="ADH-like_C"/>
</dbReference>
<dbReference type="GO" id="GO:0005739">
    <property type="term" value="C:mitochondrion"/>
    <property type="evidence" value="ECO:0007669"/>
    <property type="project" value="TreeGrafter"/>
</dbReference>
<evidence type="ECO:0000313" key="2">
    <source>
        <dbReference type="EMBL" id="KXS18354.1"/>
    </source>
</evidence>
<dbReference type="SUPFAM" id="SSF51735">
    <property type="entry name" value="NAD(P)-binding Rossmann-fold domains"/>
    <property type="match status" value="1"/>
</dbReference>
<sequence>MKAVVVSQLTTPEGLAVSDVADPICPPNGIIVKVKAIGLNFVDFLRIQGKHQHKPKLPFVGGMEWAGHVIESGAETRALYPIGTRLFGGVDMTGGGCWQEKVLIVDPLAMEKTYRLFRTPESLSYAQSCNVMANYNTAWAGLVLRGQLKKGELVLIHAAAGGVGLAAVHVAKYYGCTVIGTASSAEKLDVLKRNGCDYGINYAENPDWVAEVKKISKGLGRKGVWVGVDVVYDPVGFVTPSLSAAAWNCRILLIGFVARDAAKDPEMVPMNRTLIKQISIVGVRAGENSRQDPSVIPGTWKGIFDIFESTPFRPVVYPGKYVGLGSIPRGLVDLASRKTYGKVVVELEDEDKSHEARL</sequence>
<dbReference type="Pfam" id="PF08240">
    <property type="entry name" value="ADH_N"/>
    <property type="match status" value="1"/>
</dbReference>
<feature type="domain" description="Enoyl reductase (ER)" evidence="1">
    <location>
        <begin position="10"/>
        <end position="345"/>
    </location>
</feature>
<evidence type="ECO:0000259" key="1">
    <source>
        <dbReference type="SMART" id="SM00829"/>
    </source>
</evidence>
<dbReference type="InterPro" id="IPR036291">
    <property type="entry name" value="NAD(P)-bd_dom_sf"/>
</dbReference>
<dbReference type="PANTHER" id="PTHR43677:SF4">
    <property type="entry name" value="QUINONE OXIDOREDUCTASE-LIKE PROTEIN 2"/>
    <property type="match status" value="1"/>
</dbReference>
<dbReference type="Gene3D" id="3.40.50.720">
    <property type="entry name" value="NAD(P)-binding Rossmann-like Domain"/>
    <property type="match status" value="1"/>
</dbReference>
<keyword evidence="3" id="KW-1185">Reference proteome</keyword>
<reference evidence="2 3" key="1">
    <citation type="journal article" date="2015" name="Genome Biol. Evol.">
        <title>Phylogenomic analyses indicate that early fungi evolved digesting cell walls of algal ancestors of land plants.</title>
        <authorList>
            <person name="Chang Y."/>
            <person name="Wang S."/>
            <person name="Sekimoto S."/>
            <person name="Aerts A.L."/>
            <person name="Choi C."/>
            <person name="Clum A."/>
            <person name="LaButti K.M."/>
            <person name="Lindquist E.A."/>
            <person name="Yee Ngan C."/>
            <person name="Ohm R.A."/>
            <person name="Salamov A.A."/>
            <person name="Grigoriev I.V."/>
            <person name="Spatafora J.W."/>
            <person name="Berbee M.L."/>
        </authorList>
    </citation>
    <scope>NUCLEOTIDE SEQUENCE [LARGE SCALE GENOMIC DNA]</scope>
    <source>
        <strain evidence="2 3">JEL478</strain>
    </source>
</reference>
<dbReference type="EMBL" id="KQ965742">
    <property type="protein sequence ID" value="KXS18354.1"/>
    <property type="molecule type" value="Genomic_DNA"/>
</dbReference>
<dbReference type="InterPro" id="IPR051397">
    <property type="entry name" value="Zn-ADH-like_protein"/>
</dbReference>
<gene>
    <name evidence="2" type="ORF">M427DRAFT_489153</name>
</gene>